<dbReference type="SUPFAM" id="SSF55681">
    <property type="entry name" value="Class II aaRS and biotin synthetases"/>
    <property type="match status" value="1"/>
</dbReference>
<sequence length="287" mass="31649">MLKLEFLSQIKDHMKDNLLTINSGYGIKFCQNANDIPKSGATSSFLPVLLHTCPPKFSTVEYFENLQSESIGRLVIYSRIMTSTMAVLSGPLLHHGLAVIAGQQTEGKGRGSNVWLSPEGCAMFSLQLVFADTSYLGRHAPLLQHIVALAVVSAIHAIQGCEELDLRLKWPNDIYSGATDKIGGVIVNSTSTRSNLICNVGCGLNISNSVPTICVNDLIRERNKKKGIVAGGKDSKGVASLTIEKFLAQTFTQLEKLIDAAQNEKIDKVMKLYYDYWLHRYVYAYFI</sequence>
<dbReference type="InterPro" id="IPR045864">
    <property type="entry name" value="aa-tRNA-synth_II/BPL/LPL"/>
</dbReference>
<evidence type="ECO:0000259" key="1">
    <source>
        <dbReference type="PROSITE" id="PS51733"/>
    </source>
</evidence>
<dbReference type="InterPro" id="IPR004143">
    <property type="entry name" value="BPL_LPL_catalytic"/>
</dbReference>
<proteinExistence type="predicted"/>
<reference evidence="2" key="2">
    <citation type="submission" date="2017-10" db="EMBL/GenBank/DDBJ databases">
        <title>Ladona fulva Genome sequencing and assembly.</title>
        <authorList>
            <person name="Murali S."/>
            <person name="Richards S."/>
            <person name="Bandaranaike D."/>
            <person name="Bellair M."/>
            <person name="Blankenburg K."/>
            <person name="Chao H."/>
            <person name="Dinh H."/>
            <person name="Doddapaneni H."/>
            <person name="Dugan-Rocha S."/>
            <person name="Elkadiri S."/>
            <person name="Gnanaolivu R."/>
            <person name="Hernandez B."/>
            <person name="Skinner E."/>
            <person name="Javaid M."/>
            <person name="Lee S."/>
            <person name="Li M."/>
            <person name="Ming W."/>
            <person name="Munidasa M."/>
            <person name="Muniz J."/>
            <person name="Nguyen L."/>
            <person name="Hughes D."/>
            <person name="Osuji N."/>
            <person name="Pu L.-L."/>
            <person name="Puazo M."/>
            <person name="Qu C."/>
            <person name="Quiroz J."/>
            <person name="Raj R."/>
            <person name="Weissenberger G."/>
            <person name="Xin Y."/>
            <person name="Zou X."/>
            <person name="Han Y."/>
            <person name="Worley K."/>
            <person name="Muzny D."/>
            <person name="Gibbs R."/>
        </authorList>
    </citation>
    <scope>NUCLEOTIDE SEQUENCE</scope>
    <source>
        <strain evidence="2">Sampled in the wild</strain>
    </source>
</reference>
<feature type="domain" description="BPL/LPL catalytic" evidence="1">
    <location>
        <begin position="66"/>
        <end position="262"/>
    </location>
</feature>
<dbReference type="EMBL" id="KZ308693">
    <property type="protein sequence ID" value="KAG8233197.1"/>
    <property type="molecule type" value="Genomic_DNA"/>
</dbReference>
<reference evidence="2" key="1">
    <citation type="submission" date="2013-04" db="EMBL/GenBank/DDBJ databases">
        <authorList>
            <person name="Qu J."/>
            <person name="Murali S.C."/>
            <person name="Bandaranaike D."/>
            <person name="Bellair M."/>
            <person name="Blankenburg K."/>
            <person name="Chao H."/>
            <person name="Dinh H."/>
            <person name="Doddapaneni H."/>
            <person name="Downs B."/>
            <person name="Dugan-Rocha S."/>
            <person name="Elkadiri S."/>
            <person name="Gnanaolivu R.D."/>
            <person name="Hernandez B."/>
            <person name="Javaid M."/>
            <person name="Jayaseelan J.C."/>
            <person name="Lee S."/>
            <person name="Li M."/>
            <person name="Ming W."/>
            <person name="Munidasa M."/>
            <person name="Muniz J."/>
            <person name="Nguyen L."/>
            <person name="Ongeri F."/>
            <person name="Osuji N."/>
            <person name="Pu L.-L."/>
            <person name="Puazo M."/>
            <person name="Qu C."/>
            <person name="Quiroz J."/>
            <person name="Raj R."/>
            <person name="Weissenberger G."/>
            <person name="Xin Y."/>
            <person name="Zou X."/>
            <person name="Han Y."/>
            <person name="Richards S."/>
            <person name="Worley K."/>
            <person name="Muzny D."/>
            <person name="Gibbs R."/>
        </authorList>
    </citation>
    <scope>NUCLEOTIDE SEQUENCE</scope>
    <source>
        <strain evidence="2">Sampled in the wild</strain>
    </source>
</reference>
<dbReference type="AlphaFoldDB" id="A0A8K0P4V6"/>
<dbReference type="Pfam" id="PF03099">
    <property type="entry name" value="BPL_LplA_LipB"/>
    <property type="match status" value="1"/>
</dbReference>
<name>A0A8K0P4V6_LADFU</name>
<comment type="caution">
    <text evidence="2">The sequence shown here is derived from an EMBL/GenBank/DDBJ whole genome shotgun (WGS) entry which is preliminary data.</text>
</comment>
<gene>
    <name evidence="2" type="ORF">J437_LFUL008960</name>
</gene>
<evidence type="ECO:0000313" key="2">
    <source>
        <dbReference type="EMBL" id="KAG8233197.1"/>
    </source>
</evidence>
<dbReference type="GO" id="GO:0004077">
    <property type="term" value="F:biotin--[biotin carboxyl-carrier protein] ligase activity"/>
    <property type="evidence" value="ECO:0007669"/>
    <property type="project" value="TreeGrafter"/>
</dbReference>
<dbReference type="GO" id="GO:0005737">
    <property type="term" value="C:cytoplasm"/>
    <property type="evidence" value="ECO:0007669"/>
    <property type="project" value="TreeGrafter"/>
</dbReference>
<evidence type="ECO:0000313" key="3">
    <source>
        <dbReference type="Proteomes" id="UP000792457"/>
    </source>
</evidence>
<dbReference type="Proteomes" id="UP000792457">
    <property type="component" value="Unassembled WGS sequence"/>
</dbReference>
<keyword evidence="3" id="KW-1185">Reference proteome</keyword>
<dbReference type="PANTHER" id="PTHR12835:SF5">
    <property type="entry name" value="BIOTIN--PROTEIN LIGASE"/>
    <property type="match status" value="1"/>
</dbReference>
<accession>A0A8K0P4V6</accession>
<dbReference type="Gene3D" id="3.30.930.10">
    <property type="entry name" value="Bira Bifunctional Protein, Domain 2"/>
    <property type="match status" value="1"/>
</dbReference>
<dbReference type="PROSITE" id="PS51733">
    <property type="entry name" value="BPL_LPL_CATALYTIC"/>
    <property type="match status" value="1"/>
</dbReference>
<dbReference type="OrthoDB" id="10250105at2759"/>
<protein>
    <recommendedName>
        <fullName evidence="1">BPL/LPL catalytic domain-containing protein</fullName>
    </recommendedName>
</protein>
<dbReference type="PANTHER" id="PTHR12835">
    <property type="entry name" value="BIOTIN PROTEIN LIGASE"/>
    <property type="match status" value="1"/>
</dbReference>
<organism evidence="2 3">
    <name type="scientific">Ladona fulva</name>
    <name type="common">Scarce chaser dragonfly</name>
    <name type="synonym">Libellula fulva</name>
    <dbReference type="NCBI Taxonomy" id="123851"/>
    <lineage>
        <taxon>Eukaryota</taxon>
        <taxon>Metazoa</taxon>
        <taxon>Ecdysozoa</taxon>
        <taxon>Arthropoda</taxon>
        <taxon>Hexapoda</taxon>
        <taxon>Insecta</taxon>
        <taxon>Pterygota</taxon>
        <taxon>Palaeoptera</taxon>
        <taxon>Odonata</taxon>
        <taxon>Epiprocta</taxon>
        <taxon>Anisoptera</taxon>
        <taxon>Libelluloidea</taxon>
        <taxon>Libellulidae</taxon>
        <taxon>Ladona</taxon>
    </lineage>
</organism>